<keyword evidence="7" id="KW-1185">Reference proteome</keyword>
<name>A0ABN9T5C1_9DINO</name>
<evidence type="ECO:0000256" key="4">
    <source>
        <dbReference type="SAM" id="MobiDB-lite"/>
    </source>
</evidence>
<dbReference type="PANTHER" id="PTHR33351">
    <property type="entry name" value="HISACTOPHILIN-1-RELATED"/>
    <property type="match status" value="1"/>
</dbReference>
<dbReference type="PANTHER" id="PTHR33351:SF1">
    <property type="entry name" value="IG-LIKE DOMAIN-CONTAINING PROTEIN-RELATED"/>
    <property type="match status" value="1"/>
</dbReference>
<accession>A0ABN9T5C1</accession>
<dbReference type="InterPro" id="IPR052883">
    <property type="entry name" value="Hisactophilin"/>
</dbReference>
<sequence>MASDAPEGAGLLGDGGPAPGARGRRWAGAPRAGGAVHGRQPVSQLLLWAGAAQPPIFGCTALPLALLSAAGAGPGAPARQFRVRGFLAQARGLVSPPPPPATRAAPASSTTAAAATDTTSSTTTIAATAAEEPGAAQRRLWLLRNPDGTVSVRVSNGGYLSVTRQGQLGNEAAIGEWESFELIEHGDGAISLKAWTGRYIGAEGDWVGVSSKIGSAERFMMVRKEDGAIMLETSDGRYVSNEAISDEPGRFAILTREATRVDDTEKFQIEMNSDGTVSLKCLHGSYLSVEDSASVVAGSLTVGREQKFKRHQNSDGTVSFSVVRSGRFLTAHRNGTVLAKGRRLGKLQKFQLVEQSGTDRSTSFSFKASDGTLMSVSRIPVNTFYMYRAQGNTSYPWRSVNTGNLAGVIWYLHNEVVPYKPRKFGIERIVRMKVQTASTKALFKNGLNFGVRFAYDSGMCTGAGPINGPSSCRGLYARLGHFVGCNYLGDFPFPMASKGFPSFYDGGTWYSLPKEGACVGIPTGEDNCTYFAEEAGSVDIGDLYDMGSNFSDWYTDPVSREYVEDMDTGIGSDFWKGKTDMEANRKRVRRAFEAFDEKYPDMPSGRDYPDPICDFNCNRFYSSVELEQVGAECRCSASPQARSFFGEVNLTECAFDPLSGLQNVGYYLPTPRQRDPDENAS</sequence>
<keyword evidence="2" id="KW-0963">Cytoplasm</keyword>
<dbReference type="Pfam" id="PF06268">
    <property type="entry name" value="Fascin"/>
    <property type="match status" value="1"/>
</dbReference>
<feature type="region of interest" description="Disordered" evidence="4">
    <location>
        <begin position="93"/>
        <end position="121"/>
    </location>
</feature>
<dbReference type="InterPro" id="IPR008999">
    <property type="entry name" value="Actin-crosslinking"/>
</dbReference>
<dbReference type="CDD" id="cd00257">
    <property type="entry name" value="beta-trefoil_FSCN-like"/>
    <property type="match status" value="2"/>
</dbReference>
<evidence type="ECO:0000313" key="7">
    <source>
        <dbReference type="Proteomes" id="UP001189429"/>
    </source>
</evidence>
<proteinExistence type="predicted"/>
<evidence type="ECO:0000259" key="5">
    <source>
        <dbReference type="Pfam" id="PF06268"/>
    </source>
</evidence>
<dbReference type="Proteomes" id="UP001189429">
    <property type="component" value="Unassembled WGS sequence"/>
</dbReference>
<protein>
    <recommendedName>
        <fullName evidence="5">Fascin-like domain-containing protein</fullName>
    </recommendedName>
</protein>
<dbReference type="EMBL" id="CAUYUJ010014361">
    <property type="protein sequence ID" value="CAK0840237.1"/>
    <property type="molecule type" value="Genomic_DNA"/>
</dbReference>
<feature type="region of interest" description="Disordered" evidence="4">
    <location>
        <begin position="1"/>
        <end position="35"/>
    </location>
</feature>
<dbReference type="InterPro" id="IPR022768">
    <property type="entry name" value="Fascin-like_dom"/>
</dbReference>
<feature type="domain" description="Fascin-like" evidence="5">
    <location>
        <begin position="133"/>
        <end position="217"/>
    </location>
</feature>
<evidence type="ECO:0000256" key="2">
    <source>
        <dbReference type="ARBA" id="ARBA00022490"/>
    </source>
</evidence>
<evidence type="ECO:0000313" key="6">
    <source>
        <dbReference type="EMBL" id="CAK0840237.1"/>
    </source>
</evidence>
<gene>
    <name evidence="6" type="ORF">PCOR1329_LOCUS35725</name>
</gene>
<dbReference type="Gene3D" id="2.80.10.50">
    <property type="match status" value="3"/>
</dbReference>
<feature type="compositionally biased region" description="Low complexity" evidence="4">
    <location>
        <begin position="102"/>
        <end position="121"/>
    </location>
</feature>
<evidence type="ECO:0000256" key="1">
    <source>
        <dbReference type="ARBA" id="ARBA00004496"/>
    </source>
</evidence>
<reference evidence="6" key="1">
    <citation type="submission" date="2023-10" db="EMBL/GenBank/DDBJ databases">
        <authorList>
            <person name="Chen Y."/>
            <person name="Shah S."/>
            <person name="Dougan E. K."/>
            <person name="Thang M."/>
            <person name="Chan C."/>
        </authorList>
    </citation>
    <scope>NUCLEOTIDE SEQUENCE [LARGE SCALE GENOMIC DNA]</scope>
</reference>
<comment type="caution">
    <text evidence="6">The sequence shown here is derived from an EMBL/GenBank/DDBJ whole genome shotgun (WGS) entry which is preliminary data.</text>
</comment>
<evidence type="ECO:0000256" key="3">
    <source>
        <dbReference type="ARBA" id="ARBA00023203"/>
    </source>
</evidence>
<keyword evidence="3" id="KW-0009">Actin-binding</keyword>
<dbReference type="SUPFAM" id="SSF50405">
    <property type="entry name" value="Actin-crosslinking proteins"/>
    <property type="match status" value="2"/>
</dbReference>
<organism evidence="6 7">
    <name type="scientific">Prorocentrum cordatum</name>
    <dbReference type="NCBI Taxonomy" id="2364126"/>
    <lineage>
        <taxon>Eukaryota</taxon>
        <taxon>Sar</taxon>
        <taxon>Alveolata</taxon>
        <taxon>Dinophyceae</taxon>
        <taxon>Prorocentrales</taxon>
        <taxon>Prorocentraceae</taxon>
        <taxon>Prorocentrum</taxon>
    </lineage>
</organism>
<comment type="subcellular location">
    <subcellularLocation>
        <location evidence="1">Cytoplasm</location>
    </subcellularLocation>
</comment>